<accession>A0A3M0KRP5</accession>
<gene>
    <name evidence="1" type="ORF">DUI87_07521</name>
</gene>
<dbReference type="Proteomes" id="UP000269221">
    <property type="component" value="Unassembled WGS sequence"/>
</dbReference>
<dbReference type="PANTHER" id="PTHR33332">
    <property type="entry name" value="REVERSE TRANSCRIPTASE DOMAIN-CONTAINING PROTEIN"/>
    <property type="match status" value="1"/>
</dbReference>
<sequence length="108" mass="12645">MAHMGKPKAQHEFKKGRYFLTNLIFFYDQMTCLVDDAETVDVVHLDFSKVFYTIFHGFLLEELAAHVLDRSTLCWVKNELHVWAQRLLVKGAASTWWPLVTPGNRFWA</sequence>
<evidence type="ECO:0000313" key="1">
    <source>
        <dbReference type="EMBL" id="RMC15331.1"/>
    </source>
</evidence>
<protein>
    <recommendedName>
        <fullName evidence="3">Reverse transcriptase domain-containing protein</fullName>
    </recommendedName>
</protein>
<comment type="caution">
    <text evidence="1">The sequence shown here is derived from an EMBL/GenBank/DDBJ whole genome shotgun (WGS) entry which is preliminary data.</text>
</comment>
<proteinExistence type="predicted"/>
<dbReference type="EMBL" id="QRBI01000104">
    <property type="protein sequence ID" value="RMC15331.1"/>
    <property type="molecule type" value="Genomic_DNA"/>
</dbReference>
<evidence type="ECO:0008006" key="3">
    <source>
        <dbReference type="Google" id="ProtNLM"/>
    </source>
</evidence>
<dbReference type="OrthoDB" id="10063195at2759"/>
<name>A0A3M0KRP5_HIRRU</name>
<organism evidence="1 2">
    <name type="scientific">Hirundo rustica rustica</name>
    <dbReference type="NCBI Taxonomy" id="333673"/>
    <lineage>
        <taxon>Eukaryota</taxon>
        <taxon>Metazoa</taxon>
        <taxon>Chordata</taxon>
        <taxon>Craniata</taxon>
        <taxon>Vertebrata</taxon>
        <taxon>Euteleostomi</taxon>
        <taxon>Archelosauria</taxon>
        <taxon>Archosauria</taxon>
        <taxon>Dinosauria</taxon>
        <taxon>Saurischia</taxon>
        <taxon>Theropoda</taxon>
        <taxon>Coelurosauria</taxon>
        <taxon>Aves</taxon>
        <taxon>Neognathae</taxon>
        <taxon>Neoaves</taxon>
        <taxon>Telluraves</taxon>
        <taxon>Australaves</taxon>
        <taxon>Passeriformes</taxon>
        <taxon>Sylvioidea</taxon>
        <taxon>Hirundinidae</taxon>
        <taxon>Hirundo</taxon>
    </lineage>
</organism>
<reference evidence="1 2" key="1">
    <citation type="submission" date="2018-07" db="EMBL/GenBank/DDBJ databases">
        <title>A high quality draft genome assembly of the barn swallow (H. rustica rustica).</title>
        <authorList>
            <person name="Formenti G."/>
            <person name="Chiara M."/>
            <person name="Poveda L."/>
            <person name="Francoijs K.-J."/>
            <person name="Bonisoli-Alquati A."/>
            <person name="Canova L."/>
            <person name="Gianfranceschi L."/>
            <person name="Horner D.S."/>
            <person name="Saino N."/>
        </authorList>
    </citation>
    <scope>NUCLEOTIDE SEQUENCE [LARGE SCALE GENOMIC DNA]</scope>
    <source>
        <strain evidence="1">Chelidonia</strain>
        <tissue evidence="1">Blood</tissue>
    </source>
</reference>
<keyword evidence="2" id="KW-1185">Reference proteome</keyword>
<evidence type="ECO:0000313" key="2">
    <source>
        <dbReference type="Proteomes" id="UP000269221"/>
    </source>
</evidence>
<dbReference type="AlphaFoldDB" id="A0A3M0KRP5"/>